<accession>A0AAX2SG09</accession>
<feature type="region of interest" description="Disordered" evidence="2">
    <location>
        <begin position="1"/>
        <end position="58"/>
    </location>
</feature>
<keyword evidence="4" id="KW-1185">Reference proteome</keyword>
<organism evidence="3 4">
    <name type="scientific">Kocuria rhizophila</name>
    <dbReference type="NCBI Taxonomy" id="72000"/>
    <lineage>
        <taxon>Bacteria</taxon>
        <taxon>Bacillati</taxon>
        <taxon>Actinomycetota</taxon>
        <taxon>Actinomycetes</taxon>
        <taxon>Micrococcales</taxon>
        <taxon>Micrococcaceae</taxon>
        <taxon>Kocuria</taxon>
    </lineage>
</organism>
<evidence type="ECO:0000256" key="2">
    <source>
        <dbReference type="SAM" id="MobiDB-lite"/>
    </source>
</evidence>
<dbReference type="PANTHER" id="PTHR12993:SF29">
    <property type="entry name" value="BLR3841 PROTEIN"/>
    <property type="match status" value="1"/>
</dbReference>
<evidence type="ECO:0000256" key="1">
    <source>
        <dbReference type="ARBA" id="ARBA00022833"/>
    </source>
</evidence>
<dbReference type="EMBL" id="SPNK01000002">
    <property type="protein sequence ID" value="TFI02547.1"/>
    <property type="molecule type" value="Genomic_DNA"/>
</dbReference>
<dbReference type="GO" id="GO:0016811">
    <property type="term" value="F:hydrolase activity, acting on carbon-nitrogen (but not peptide) bonds, in linear amides"/>
    <property type="evidence" value="ECO:0007669"/>
    <property type="project" value="TreeGrafter"/>
</dbReference>
<sequence length="269" mass="29693">MQGVRGSSPLSSTERKNPLTGIGGGIFRARGGSASRRPGRRRRMGSMGPVLEPTNAPHTLEHCPMERLVIAPHMDDESMGCGGLLAKFPDECTVVVVAAGDETRSREFRSAMEVLGVRRTRELNLPDGAVGADMPTLVRLLDEICAQVRPDELYLPFPSLHQDHISVYEAGMRTARLSMSPEHWSAPSVLVYDVAVYDVNLYPSDLRWNTFEPLSEEQAERKARACRCYESEIPGENHPITAIKDLAAGLGRVRGVAYAEQYALVRHVR</sequence>
<dbReference type="Gene3D" id="3.40.50.10320">
    <property type="entry name" value="LmbE-like"/>
    <property type="match status" value="1"/>
</dbReference>
<dbReference type="SUPFAM" id="SSF102588">
    <property type="entry name" value="LmbE-like"/>
    <property type="match status" value="1"/>
</dbReference>
<dbReference type="Proteomes" id="UP000298017">
    <property type="component" value="Unassembled WGS sequence"/>
</dbReference>
<dbReference type="Pfam" id="PF02585">
    <property type="entry name" value="PIG-L"/>
    <property type="match status" value="1"/>
</dbReference>
<gene>
    <name evidence="3" type="ORF">E4P33_02790</name>
</gene>
<reference evidence="3 4" key="1">
    <citation type="submission" date="2019-03" db="EMBL/GenBank/DDBJ databases">
        <title>Genome Sequencing and Assembly of Various Microbes Isolated from Alder Root Nodule.</title>
        <authorList>
            <person name="Swanson E."/>
            <person name="Sevigny J.L."/>
            <person name="Pesce C."/>
            <person name="Davis I."/>
            <person name="Kleiner V."/>
            <person name="Tisa L."/>
        </authorList>
    </citation>
    <scope>NUCLEOTIDE SEQUENCE [LARGE SCALE GENOMIC DNA]</scope>
    <source>
        <strain evidence="3 4">4R-31</strain>
    </source>
</reference>
<feature type="compositionally biased region" description="Low complexity" evidence="2">
    <location>
        <begin position="27"/>
        <end position="36"/>
    </location>
</feature>
<protein>
    <recommendedName>
        <fullName evidence="5">PIG-L family deacetylase</fullName>
    </recommendedName>
</protein>
<dbReference type="AlphaFoldDB" id="A0AAX2SG09"/>
<dbReference type="GO" id="GO:0016137">
    <property type="term" value="P:glycoside metabolic process"/>
    <property type="evidence" value="ECO:0007669"/>
    <property type="project" value="UniProtKB-ARBA"/>
</dbReference>
<evidence type="ECO:0000313" key="4">
    <source>
        <dbReference type="Proteomes" id="UP000298017"/>
    </source>
</evidence>
<dbReference type="InterPro" id="IPR003737">
    <property type="entry name" value="GlcNAc_PI_deacetylase-related"/>
</dbReference>
<evidence type="ECO:0000313" key="3">
    <source>
        <dbReference type="EMBL" id="TFI02547.1"/>
    </source>
</evidence>
<dbReference type="InterPro" id="IPR024078">
    <property type="entry name" value="LmbE-like_dom_sf"/>
</dbReference>
<evidence type="ECO:0008006" key="5">
    <source>
        <dbReference type="Google" id="ProtNLM"/>
    </source>
</evidence>
<proteinExistence type="predicted"/>
<dbReference type="PANTHER" id="PTHR12993">
    <property type="entry name" value="N-ACETYLGLUCOSAMINYL-PHOSPHATIDYLINOSITOL DE-N-ACETYLASE-RELATED"/>
    <property type="match status" value="1"/>
</dbReference>
<comment type="caution">
    <text evidence="3">The sequence shown here is derived from an EMBL/GenBank/DDBJ whole genome shotgun (WGS) entry which is preliminary data.</text>
</comment>
<name>A0AAX2SG09_KOCRH</name>
<keyword evidence="1" id="KW-0862">Zinc</keyword>